<dbReference type="InParanoid" id="A0A6J2Y9U2"/>
<evidence type="ECO:0000256" key="2">
    <source>
        <dbReference type="SAM" id="SignalP"/>
    </source>
</evidence>
<keyword evidence="3" id="KW-1185">Reference proteome</keyword>
<dbReference type="RefSeq" id="XP_030760638.1">
    <property type="nucleotide sequence ID" value="XM_030904778.1"/>
</dbReference>
<feature type="signal peptide" evidence="2">
    <location>
        <begin position="1"/>
        <end position="25"/>
    </location>
</feature>
<keyword evidence="2" id="KW-0732">Signal</keyword>
<dbReference type="GeneID" id="115885767"/>
<dbReference type="Proteomes" id="UP000504635">
    <property type="component" value="Unplaced"/>
</dbReference>
<evidence type="ECO:0000313" key="3">
    <source>
        <dbReference type="Proteomes" id="UP000504635"/>
    </source>
</evidence>
<protein>
    <submittedName>
        <fullName evidence="4">Uncharacterized protein LOC115885767</fullName>
    </submittedName>
</protein>
<sequence>MVIQISTSVFFQQLLHKVLLALVIAKKQSRDDIVQAIFKTGNRMRNGQSALEPDSEPLQQPTSNSNIFNAENISQETATMHSEYNFQNELAQSTTNSNIDMDSHASQESILNLYHITNPEGISYQIPTTCGEEVSNQGTTLTFFDGNLDSERLQQSIPDVGDIHKPETIIHQIPTNWSQNNSTDILTECTSLQQRIPSFDSIRYHKPHPKFNFKSTENTILATPIEYDLQNTETDSAYGSFSSSVNCIEPEKVDSENNLATLHGENNNIAVLKNIDFEIVQPSSSANQTTDEGILIWGKDNEASFAMDQVENTNSVPEAGTSTTLNFDIFTNKSEGVFQYLYD</sequence>
<accession>A0A6J2Y9U2</accession>
<organism evidence="3 4">
    <name type="scientific">Sitophilus oryzae</name>
    <name type="common">Rice weevil</name>
    <name type="synonym">Curculio oryzae</name>
    <dbReference type="NCBI Taxonomy" id="7048"/>
    <lineage>
        <taxon>Eukaryota</taxon>
        <taxon>Metazoa</taxon>
        <taxon>Ecdysozoa</taxon>
        <taxon>Arthropoda</taxon>
        <taxon>Hexapoda</taxon>
        <taxon>Insecta</taxon>
        <taxon>Pterygota</taxon>
        <taxon>Neoptera</taxon>
        <taxon>Endopterygota</taxon>
        <taxon>Coleoptera</taxon>
        <taxon>Polyphaga</taxon>
        <taxon>Cucujiformia</taxon>
        <taxon>Curculionidae</taxon>
        <taxon>Dryophthorinae</taxon>
        <taxon>Sitophilus</taxon>
    </lineage>
</organism>
<evidence type="ECO:0000256" key="1">
    <source>
        <dbReference type="SAM" id="MobiDB-lite"/>
    </source>
</evidence>
<feature type="chain" id="PRO_5026804155" evidence="2">
    <location>
        <begin position="26"/>
        <end position="343"/>
    </location>
</feature>
<name>A0A6J2Y9U2_SITOR</name>
<gene>
    <name evidence="4" type="primary">LOC115885767</name>
</gene>
<dbReference type="KEGG" id="soy:115885767"/>
<proteinExistence type="predicted"/>
<feature type="region of interest" description="Disordered" evidence="1">
    <location>
        <begin position="45"/>
        <end position="64"/>
    </location>
</feature>
<dbReference type="AlphaFoldDB" id="A0A6J2Y9U2"/>
<reference evidence="4" key="1">
    <citation type="submission" date="2025-08" db="UniProtKB">
        <authorList>
            <consortium name="RefSeq"/>
        </authorList>
    </citation>
    <scope>IDENTIFICATION</scope>
    <source>
        <tissue evidence="4">Gonads</tissue>
    </source>
</reference>
<evidence type="ECO:0000313" key="4">
    <source>
        <dbReference type="RefSeq" id="XP_030760638.1"/>
    </source>
</evidence>